<accession>A0A0J8E8F5</accession>
<keyword evidence="2" id="KW-1185">Reference proteome</keyword>
<reference evidence="1 2" key="1">
    <citation type="journal article" date="2014" name="Nature">
        <title>The genome of the recently domesticated crop plant sugar beet (Beta vulgaris).</title>
        <authorList>
            <person name="Dohm J.C."/>
            <person name="Minoche A.E."/>
            <person name="Holtgrawe D."/>
            <person name="Capella-Gutierrez S."/>
            <person name="Zakrzewski F."/>
            <person name="Tafer H."/>
            <person name="Rupp O."/>
            <person name="Sorensen T.R."/>
            <person name="Stracke R."/>
            <person name="Reinhardt R."/>
            <person name="Goesmann A."/>
            <person name="Kraft T."/>
            <person name="Schulz B."/>
            <person name="Stadler P.F."/>
            <person name="Schmidt T."/>
            <person name="Gabaldon T."/>
            <person name="Lehrach H."/>
            <person name="Weisshaar B."/>
            <person name="Himmelbauer H."/>
        </authorList>
    </citation>
    <scope>NUCLEOTIDE SEQUENCE [LARGE SCALE GENOMIC DNA]</scope>
    <source>
        <tissue evidence="1">Taproot</tissue>
    </source>
</reference>
<organism evidence="1 2">
    <name type="scientific">Beta vulgaris subsp. vulgaris</name>
    <name type="common">Beet</name>
    <dbReference type="NCBI Taxonomy" id="3555"/>
    <lineage>
        <taxon>Eukaryota</taxon>
        <taxon>Viridiplantae</taxon>
        <taxon>Streptophyta</taxon>
        <taxon>Embryophyta</taxon>
        <taxon>Tracheophyta</taxon>
        <taxon>Spermatophyta</taxon>
        <taxon>Magnoliopsida</taxon>
        <taxon>eudicotyledons</taxon>
        <taxon>Gunneridae</taxon>
        <taxon>Pentapetalae</taxon>
        <taxon>Caryophyllales</taxon>
        <taxon>Chenopodiaceae</taxon>
        <taxon>Betoideae</taxon>
        <taxon>Beta</taxon>
    </lineage>
</organism>
<dbReference type="EMBL" id="KQ090219">
    <property type="protein sequence ID" value="KMS99425.1"/>
    <property type="molecule type" value="Genomic_DNA"/>
</dbReference>
<evidence type="ECO:0000313" key="2">
    <source>
        <dbReference type="Proteomes" id="UP000035740"/>
    </source>
</evidence>
<dbReference type="Gramene" id="KMS99425">
    <property type="protein sequence ID" value="KMS99425"/>
    <property type="gene ID" value="BVRB_2g045450"/>
</dbReference>
<sequence>MVAPGTSPLCKDINCATFTINLKRSPDSWCLMLTERKEINHFRRGFHRKK</sequence>
<name>A0A0J8E8F5_BETVV</name>
<dbReference type="AlphaFoldDB" id="A0A0J8E8F5"/>
<dbReference type="Proteomes" id="UP000035740">
    <property type="component" value="Unassembled WGS sequence"/>
</dbReference>
<gene>
    <name evidence="1" type="ORF">BVRB_2g045450</name>
</gene>
<protein>
    <submittedName>
        <fullName evidence="1">Uncharacterized protein</fullName>
    </submittedName>
</protein>
<proteinExistence type="predicted"/>
<evidence type="ECO:0000313" key="1">
    <source>
        <dbReference type="EMBL" id="KMS99425.1"/>
    </source>
</evidence>